<organism evidence="1 2">
    <name type="scientific">Mycoplasmopsis fermentans (strain ATCC 19989 / NBRC 14854 / NCTC 10117 / PG18)</name>
    <name type="common">Mycoplasma fermentans</name>
    <dbReference type="NCBI Taxonomy" id="496833"/>
    <lineage>
        <taxon>Bacteria</taxon>
        <taxon>Bacillati</taxon>
        <taxon>Mycoplasmatota</taxon>
        <taxon>Mycoplasmoidales</taxon>
        <taxon>Metamycoplasmataceae</taxon>
        <taxon>Mycoplasmopsis</taxon>
    </lineage>
</organism>
<protein>
    <submittedName>
        <fullName evidence="1">Uncharacterized protein</fullName>
    </submittedName>
</protein>
<gene>
    <name evidence="1" type="ordered locus">MBIO_0463</name>
</gene>
<dbReference type="AlphaFoldDB" id="C4XF06"/>
<evidence type="ECO:0000313" key="1">
    <source>
        <dbReference type="EMBL" id="BAH69728.1"/>
    </source>
</evidence>
<dbReference type="KEGG" id="mfp:MBIO_0463"/>
<keyword evidence="2" id="KW-1185">Reference proteome</keyword>
<dbReference type="HOGENOM" id="CLU_137912_0_0_14"/>
<sequence>MMETKITTSNEQLPILKPILLASDFVEKIKGDKLYSDVMMLIAQDEDYVYFVSCLKEWEKNYELEPRFIKIYEEEGIMENGDKKPITLAKGIDLSTIFKINFHELIEKVGHKLNQLPALPYLGLKNQLEFVNRITENINEETKANAPRIVIIRRRATLNDFDVRECKRKLNQVQDF</sequence>
<proteinExistence type="predicted"/>
<name>C4XF06_MYCFP</name>
<reference evidence="1 2" key="1">
    <citation type="journal article" date="2009" name="Curr. Microbiol.">
        <title>Molecular cloning and expression of a novel cholinephosphotransferase involved in glycoglycerophospholipid biosynthesis of Mycoplasma fermentans.</title>
        <authorList>
            <person name="Ishida N."/>
            <person name="Irikura D."/>
            <person name="Matsuda K."/>
            <person name="Sato S."/>
            <person name="Asano K."/>
        </authorList>
    </citation>
    <scope>NUCLEOTIDE SEQUENCE [LARGE SCALE GENOMIC DNA]</scope>
    <source>
        <strain evidence="2">ATCC 19989 / NBRC 14854 / NCTC 10117 / PG18</strain>
    </source>
</reference>
<dbReference type="eggNOG" id="ENOG5030N0Q">
    <property type="taxonomic scope" value="Bacteria"/>
</dbReference>
<accession>C4XF06</accession>
<dbReference type="PATRIC" id="fig|496833.3.peg.890"/>
<dbReference type="EMBL" id="AP009608">
    <property type="protein sequence ID" value="BAH69728.1"/>
    <property type="molecule type" value="Genomic_DNA"/>
</dbReference>
<evidence type="ECO:0000313" key="2">
    <source>
        <dbReference type="Proteomes" id="UP000006810"/>
    </source>
</evidence>
<dbReference type="Proteomes" id="UP000006810">
    <property type="component" value="Chromosome"/>
</dbReference>